<dbReference type="Proteomes" id="UP000266906">
    <property type="component" value="Unassembled WGS sequence"/>
</dbReference>
<evidence type="ECO:0000313" key="1">
    <source>
        <dbReference type="EMBL" id="RPE27264.1"/>
    </source>
</evidence>
<name>A0A3N4RTD2_9ACTN</name>
<comment type="caution">
    <text evidence="1">The sequence shown here is derived from an EMBL/GenBank/DDBJ whole genome shotgun (WGS) entry which is preliminary data.</text>
</comment>
<sequence>MIVDDAVLAASELVTAAVHRRPAALALRLRLHAGRIRVEVHHSGLTSHSPVGEPDLDEGRQVSLSVLAGIGEVGHSIDADGSLMWAELGGAVGLSYGNV</sequence>
<gene>
    <name evidence="1" type="ORF">EDD38_7409</name>
</gene>
<protein>
    <recommendedName>
        <fullName evidence="3">Histidine kinase-like protein</fullName>
    </recommendedName>
</protein>
<evidence type="ECO:0000313" key="2">
    <source>
        <dbReference type="Proteomes" id="UP000266906"/>
    </source>
</evidence>
<proteinExistence type="predicted"/>
<reference evidence="1 2" key="1">
    <citation type="submission" date="2018-11" db="EMBL/GenBank/DDBJ databases">
        <title>Sequencing the genomes of 1000 actinobacteria strains.</title>
        <authorList>
            <person name="Klenk H.-P."/>
        </authorList>
    </citation>
    <scope>NUCLEOTIDE SEQUENCE [LARGE SCALE GENOMIC DNA]</scope>
    <source>
        <strain evidence="1 2">DSM 44781</strain>
    </source>
</reference>
<organism evidence="1 2">
    <name type="scientific">Kitasatospora cineracea</name>
    <dbReference type="NCBI Taxonomy" id="88074"/>
    <lineage>
        <taxon>Bacteria</taxon>
        <taxon>Bacillati</taxon>
        <taxon>Actinomycetota</taxon>
        <taxon>Actinomycetes</taxon>
        <taxon>Kitasatosporales</taxon>
        <taxon>Streptomycetaceae</taxon>
        <taxon>Kitasatospora</taxon>
    </lineage>
</organism>
<keyword evidence="2" id="KW-1185">Reference proteome</keyword>
<accession>A0A3N4RTD2</accession>
<dbReference type="RefSeq" id="WP_123821620.1">
    <property type="nucleotide sequence ID" value="NZ_RKQG01000004.1"/>
</dbReference>
<dbReference type="EMBL" id="RKQG01000004">
    <property type="protein sequence ID" value="RPE27264.1"/>
    <property type="molecule type" value="Genomic_DNA"/>
</dbReference>
<dbReference type="AlphaFoldDB" id="A0A3N4RTD2"/>
<evidence type="ECO:0008006" key="3">
    <source>
        <dbReference type="Google" id="ProtNLM"/>
    </source>
</evidence>